<gene>
    <name evidence="1" type="ORF">RPERSI_LOCUS6949</name>
</gene>
<reference evidence="1" key="1">
    <citation type="submission" date="2021-06" db="EMBL/GenBank/DDBJ databases">
        <authorList>
            <person name="Kallberg Y."/>
            <person name="Tangrot J."/>
            <person name="Rosling A."/>
        </authorList>
    </citation>
    <scope>NUCLEOTIDE SEQUENCE</scope>
    <source>
        <strain evidence="1">MA461A</strain>
    </source>
</reference>
<proteinExistence type="predicted"/>
<dbReference type="Proteomes" id="UP000789920">
    <property type="component" value="Unassembled WGS sequence"/>
</dbReference>
<sequence>NANDDNIIEDNAIFEVDISVLSQIIDEIARTKSTEKFEIAVRFEILDRSINEITRFIREQVENRNKYKWK</sequence>
<name>A0ACA9N2C0_9GLOM</name>
<evidence type="ECO:0000313" key="1">
    <source>
        <dbReference type="EMBL" id="CAG8627077.1"/>
    </source>
</evidence>
<evidence type="ECO:0000313" key="2">
    <source>
        <dbReference type="Proteomes" id="UP000789920"/>
    </source>
</evidence>
<organism evidence="1 2">
    <name type="scientific">Racocetra persica</name>
    <dbReference type="NCBI Taxonomy" id="160502"/>
    <lineage>
        <taxon>Eukaryota</taxon>
        <taxon>Fungi</taxon>
        <taxon>Fungi incertae sedis</taxon>
        <taxon>Mucoromycota</taxon>
        <taxon>Glomeromycotina</taxon>
        <taxon>Glomeromycetes</taxon>
        <taxon>Diversisporales</taxon>
        <taxon>Gigasporaceae</taxon>
        <taxon>Racocetra</taxon>
    </lineage>
</organism>
<comment type="caution">
    <text evidence="1">The sequence shown here is derived from an EMBL/GenBank/DDBJ whole genome shotgun (WGS) entry which is preliminary data.</text>
</comment>
<protein>
    <submittedName>
        <fullName evidence="1">8010_t:CDS:1</fullName>
    </submittedName>
</protein>
<feature type="non-terminal residue" evidence="1">
    <location>
        <position position="1"/>
    </location>
</feature>
<dbReference type="EMBL" id="CAJVQC010011412">
    <property type="protein sequence ID" value="CAG8627077.1"/>
    <property type="molecule type" value="Genomic_DNA"/>
</dbReference>
<accession>A0ACA9N2C0</accession>
<keyword evidence="2" id="KW-1185">Reference proteome</keyword>